<evidence type="ECO:0000256" key="4">
    <source>
        <dbReference type="ARBA" id="ARBA00022692"/>
    </source>
</evidence>
<comment type="subcellular location">
    <subcellularLocation>
        <location evidence="1">Membrane</location>
        <topology evidence="1">Multi-pass membrane protein</topology>
    </subcellularLocation>
</comment>
<evidence type="ECO:0000256" key="15">
    <source>
        <dbReference type="ARBA" id="ARBA00049902"/>
    </source>
</evidence>
<evidence type="ECO:0000256" key="12">
    <source>
        <dbReference type="ARBA" id="ARBA00041185"/>
    </source>
</evidence>
<comment type="function">
    <text evidence="16">Peptidoglycan polymerase that is essential for cell division.</text>
</comment>
<protein>
    <recommendedName>
        <fullName evidence="12">Probable peptidoglycan glycosyltransferase FtsW</fullName>
        <ecNumber evidence="14">2.4.99.28</ecNumber>
    </recommendedName>
    <alternativeName>
        <fullName evidence="13">Cell division protein FtsW</fullName>
    </alternativeName>
    <alternativeName>
        <fullName evidence="10">Cell wall polymerase</fullName>
    </alternativeName>
    <alternativeName>
        <fullName evidence="9">Peptidoglycan polymerase</fullName>
    </alternativeName>
</protein>
<evidence type="ECO:0000256" key="14">
    <source>
        <dbReference type="ARBA" id="ARBA00044770"/>
    </source>
</evidence>
<dbReference type="RefSeq" id="WP_111525468.1">
    <property type="nucleotide sequence ID" value="NZ_CP032364.1"/>
</dbReference>
<evidence type="ECO:0000256" key="13">
    <source>
        <dbReference type="ARBA" id="ARBA00041418"/>
    </source>
</evidence>
<evidence type="ECO:0000256" key="8">
    <source>
        <dbReference type="ARBA" id="ARBA00023136"/>
    </source>
</evidence>
<dbReference type="EC" id="2.4.99.28" evidence="14"/>
<organism evidence="17 18">
    <name type="scientific">Lachnoanaerobaculum umeaense</name>
    <dbReference type="NCBI Taxonomy" id="617123"/>
    <lineage>
        <taxon>Bacteria</taxon>
        <taxon>Bacillati</taxon>
        <taxon>Bacillota</taxon>
        <taxon>Clostridia</taxon>
        <taxon>Lachnospirales</taxon>
        <taxon>Lachnospiraceae</taxon>
        <taxon>Lachnoanaerobaculum</taxon>
    </lineage>
</organism>
<evidence type="ECO:0000256" key="1">
    <source>
        <dbReference type="ARBA" id="ARBA00004141"/>
    </source>
</evidence>
<name>A0A385Q1A0_9FIRM</name>
<evidence type="ECO:0000313" key="18">
    <source>
        <dbReference type="Proteomes" id="UP000265562"/>
    </source>
</evidence>
<comment type="similarity">
    <text evidence="11">Belongs to the SEDS family. FtsW subfamily.</text>
</comment>
<comment type="catalytic activity">
    <reaction evidence="15">
        <text>[GlcNAc-(1-&gt;4)-Mur2Ac(oyl-L-Ala-gamma-D-Glu-L-Lys-D-Ala-D-Ala)](n)-di-trans,octa-cis-undecaprenyl diphosphate + beta-D-GlcNAc-(1-&gt;4)-Mur2Ac(oyl-L-Ala-gamma-D-Glu-L-Lys-D-Ala-D-Ala)-di-trans,octa-cis-undecaprenyl diphosphate = [GlcNAc-(1-&gt;4)-Mur2Ac(oyl-L-Ala-gamma-D-Glu-L-Lys-D-Ala-D-Ala)](n+1)-di-trans,octa-cis-undecaprenyl diphosphate + di-trans,octa-cis-undecaprenyl diphosphate + H(+)</text>
        <dbReference type="Rhea" id="RHEA:23708"/>
        <dbReference type="Rhea" id="RHEA-COMP:9602"/>
        <dbReference type="Rhea" id="RHEA-COMP:9603"/>
        <dbReference type="ChEBI" id="CHEBI:15378"/>
        <dbReference type="ChEBI" id="CHEBI:58405"/>
        <dbReference type="ChEBI" id="CHEBI:60033"/>
        <dbReference type="ChEBI" id="CHEBI:78435"/>
        <dbReference type="EC" id="2.4.99.28"/>
    </reaction>
</comment>
<evidence type="ECO:0000256" key="2">
    <source>
        <dbReference type="ARBA" id="ARBA00022676"/>
    </source>
</evidence>
<dbReference type="GO" id="GO:0009252">
    <property type="term" value="P:peptidoglycan biosynthetic process"/>
    <property type="evidence" value="ECO:0007669"/>
    <property type="project" value="UniProtKB-KW"/>
</dbReference>
<keyword evidence="2" id="KW-0328">Glycosyltransferase</keyword>
<dbReference type="EMBL" id="CP032364">
    <property type="protein sequence ID" value="AYA99995.1"/>
    <property type="molecule type" value="Genomic_DNA"/>
</dbReference>
<evidence type="ECO:0000313" key="17">
    <source>
        <dbReference type="EMBL" id="AYA99995.1"/>
    </source>
</evidence>
<dbReference type="KEGG" id="lua:D4A81_08600"/>
<keyword evidence="6" id="KW-0573">Peptidoglycan synthesis</keyword>
<dbReference type="PANTHER" id="PTHR30474">
    <property type="entry name" value="CELL CYCLE PROTEIN"/>
    <property type="match status" value="1"/>
</dbReference>
<dbReference type="Pfam" id="PF01098">
    <property type="entry name" value="FTSW_RODA_SPOVE"/>
    <property type="match status" value="1"/>
</dbReference>
<dbReference type="Proteomes" id="UP000265562">
    <property type="component" value="Chromosome"/>
</dbReference>
<dbReference type="InterPro" id="IPR001182">
    <property type="entry name" value="FtsW/RodA"/>
</dbReference>
<reference evidence="17 18" key="1">
    <citation type="submission" date="2018-09" db="EMBL/GenBank/DDBJ databases">
        <title>Genome sequencing of Lachnoanaerobaculum umeaense DSM 23576.</title>
        <authorList>
            <person name="Kook J.-K."/>
            <person name="Park S.-N."/>
            <person name="Lim Y.K."/>
        </authorList>
    </citation>
    <scope>NUCLEOTIDE SEQUENCE [LARGE SCALE GENOMIC DNA]</scope>
    <source>
        <strain evidence="18">DSM 23576 \ CCUG 58757</strain>
    </source>
</reference>
<dbReference type="GO" id="GO:0005886">
    <property type="term" value="C:plasma membrane"/>
    <property type="evidence" value="ECO:0007669"/>
    <property type="project" value="TreeGrafter"/>
</dbReference>
<evidence type="ECO:0000256" key="3">
    <source>
        <dbReference type="ARBA" id="ARBA00022679"/>
    </source>
</evidence>
<keyword evidence="17" id="KW-0131">Cell cycle</keyword>
<dbReference type="GO" id="GO:0008360">
    <property type="term" value="P:regulation of cell shape"/>
    <property type="evidence" value="ECO:0007669"/>
    <property type="project" value="UniProtKB-KW"/>
</dbReference>
<evidence type="ECO:0000256" key="16">
    <source>
        <dbReference type="ARBA" id="ARBA00049966"/>
    </source>
</evidence>
<evidence type="ECO:0000256" key="9">
    <source>
        <dbReference type="ARBA" id="ARBA00032370"/>
    </source>
</evidence>
<keyword evidence="7" id="KW-1133">Transmembrane helix</keyword>
<dbReference type="PANTHER" id="PTHR30474:SF2">
    <property type="entry name" value="PEPTIDOGLYCAN GLYCOSYLTRANSFERASE FTSW-RELATED"/>
    <property type="match status" value="1"/>
</dbReference>
<keyword evidence="18" id="KW-1185">Reference proteome</keyword>
<evidence type="ECO:0000256" key="7">
    <source>
        <dbReference type="ARBA" id="ARBA00022989"/>
    </source>
</evidence>
<keyword evidence="8" id="KW-0472">Membrane</keyword>
<dbReference type="GO" id="GO:0051301">
    <property type="term" value="P:cell division"/>
    <property type="evidence" value="ECO:0007669"/>
    <property type="project" value="UniProtKB-KW"/>
</dbReference>
<keyword evidence="3" id="KW-0808">Transferase</keyword>
<dbReference type="AlphaFoldDB" id="A0A385Q1A0"/>
<evidence type="ECO:0000256" key="5">
    <source>
        <dbReference type="ARBA" id="ARBA00022960"/>
    </source>
</evidence>
<dbReference type="GO" id="GO:0008955">
    <property type="term" value="F:peptidoglycan glycosyltransferase activity"/>
    <property type="evidence" value="ECO:0007669"/>
    <property type="project" value="UniProtKB-EC"/>
</dbReference>
<proteinExistence type="inferred from homology"/>
<accession>A0A385Q1A0</accession>
<dbReference type="OrthoDB" id="9812661at2"/>
<gene>
    <name evidence="17" type="ORF">D4A81_08600</name>
</gene>
<dbReference type="GO" id="GO:0015648">
    <property type="term" value="F:lipid-linked peptidoglycan transporter activity"/>
    <property type="evidence" value="ECO:0007669"/>
    <property type="project" value="TreeGrafter"/>
</dbReference>
<dbReference type="GO" id="GO:0032153">
    <property type="term" value="C:cell division site"/>
    <property type="evidence" value="ECO:0007669"/>
    <property type="project" value="TreeGrafter"/>
</dbReference>
<evidence type="ECO:0000256" key="11">
    <source>
        <dbReference type="ARBA" id="ARBA00038053"/>
    </source>
</evidence>
<evidence type="ECO:0000256" key="6">
    <source>
        <dbReference type="ARBA" id="ARBA00022984"/>
    </source>
</evidence>
<sequence>MSDDKKNKKSTNRELIKKVKKENIKVERPDKKNKYNKPNKENKQKKKVYHDYSLVFAIFFLIVFGLIMIYSASFHYADKTFKDAAYFVRKQFIYSMIGIVLMLIIAYIPKGYVYLIKLSYVIYGASVFFVGLVLVLGRVTKGSKRWLNFRGVNVQPSEFAKIAIIILFSYLIVKYKKDLYSNDKKVANFKLFILFLYAFFPTILVVIENLSTAIIIFMIAFCMSFLGTSMKKWHAIGVASMLGLMLFTKKFIKLIYGIGFRGYRFQRLLVWIEPEKYSRDGGYQVVQGFYSIGSGGLFGKGLGQGLQKFFLPESQNDMIFAIIVEELGLFGALILLSLFTFIIIRMMKIVSEVRSSEGRYLVIGVIIHISLQVIMNIAVVTGVLPNTGVSFPFISYGGSSIVALLIEMGIVLNVARTIKVD</sequence>
<keyword evidence="5" id="KW-0133">Cell shape</keyword>
<keyword evidence="4" id="KW-0812">Transmembrane</keyword>
<evidence type="ECO:0000256" key="10">
    <source>
        <dbReference type="ARBA" id="ARBA00033270"/>
    </source>
</evidence>
<keyword evidence="17" id="KW-0132">Cell division</keyword>